<evidence type="ECO:0000256" key="5">
    <source>
        <dbReference type="ARBA" id="ARBA00023136"/>
    </source>
</evidence>
<accession>M1N6Z2</accession>
<dbReference type="GO" id="GO:0000271">
    <property type="term" value="P:polysaccharide biosynthetic process"/>
    <property type="evidence" value="ECO:0007669"/>
    <property type="project" value="InterPro"/>
</dbReference>
<evidence type="ECO:0000256" key="6">
    <source>
        <dbReference type="SAM" id="Phobius"/>
    </source>
</evidence>
<evidence type="ECO:0000256" key="1">
    <source>
        <dbReference type="ARBA" id="ARBA00004141"/>
    </source>
</evidence>
<feature type="domain" description="GtrA/DPMS transmembrane" evidence="7">
    <location>
        <begin position="23"/>
        <end position="137"/>
    </location>
</feature>
<dbReference type="EMBL" id="CP004121">
    <property type="protein sequence ID" value="AGF59157.1"/>
    <property type="molecule type" value="Genomic_DNA"/>
</dbReference>
<keyword evidence="3 6" id="KW-0812">Transmembrane</keyword>
<sequence length="138" mass="16024">MKLFSIESFRTQGFWKIIIQFIKFGIVGASNTLISLLIYYVLIYFKVNYIVANTIGFIVSVLNAYYWNNRYVFKKSNKGNLKPMIKTFVSYGTTFVFSTILLVVMVDHLNLSNIIAPILNLIITIPLNFILNKFWAFK</sequence>
<evidence type="ECO:0000256" key="2">
    <source>
        <dbReference type="ARBA" id="ARBA00009399"/>
    </source>
</evidence>
<comment type="subcellular location">
    <subcellularLocation>
        <location evidence="1">Membrane</location>
        <topology evidence="1">Multi-pass membrane protein</topology>
    </subcellularLocation>
</comment>
<comment type="similarity">
    <text evidence="2">Belongs to the GtrA family.</text>
</comment>
<feature type="transmembrane region" description="Helical" evidence="6">
    <location>
        <begin position="88"/>
        <end position="106"/>
    </location>
</feature>
<organism evidence="8 9">
    <name type="scientific">Clostridium saccharoperbutylacetonicum N1-4(HMT)</name>
    <dbReference type="NCBI Taxonomy" id="931276"/>
    <lineage>
        <taxon>Bacteria</taxon>
        <taxon>Bacillati</taxon>
        <taxon>Bacillota</taxon>
        <taxon>Clostridia</taxon>
        <taxon>Eubacteriales</taxon>
        <taxon>Clostridiaceae</taxon>
        <taxon>Clostridium</taxon>
    </lineage>
</organism>
<dbReference type="RefSeq" id="WP_015395464.1">
    <property type="nucleotide sequence ID" value="NC_020291.1"/>
</dbReference>
<feature type="transmembrane region" description="Helical" evidence="6">
    <location>
        <begin position="21"/>
        <end position="43"/>
    </location>
</feature>
<keyword evidence="9" id="KW-1185">Reference proteome</keyword>
<proteinExistence type="inferred from homology"/>
<feature type="transmembrane region" description="Helical" evidence="6">
    <location>
        <begin position="49"/>
        <end position="67"/>
    </location>
</feature>
<dbReference type="PANTHER" id="PTHR38459:SF1">
    <property type="entry name" value="PROPHAGE BACTOPRENOL-LINKED GLUCOSE TRANSLOCASE HOMOLOG"/>
    <property type="match status" value="1"/>
</dbReference>
<keyword evidence="5 6" id="KW-0472">Membrane</keyword>
<evidence type="ECO:0000313" key="9">
    <source>
        <dbReference type="Proteomes" id="UP000011728"/>
    </source>
</evidence>
<dbReference type="OrthoDB" id="9812049at2"/>
<dbReference type="Pfam" id="PF04138">
    <property type="entry name" value="GtrA_DPMS_TM"/>
    <property type="match status" value="1"/>
</dbReference>
<gene>
    <name evidence="8" type="ORF">Cspa_c54120</name>
</gene>
<dbReference type="eggNOG" id="COG2246">
    <property type="taxonomic scope" value="Bacteria"/>
</dbReference>
<evidence type="ECO:0000256" key="4">
    <source>
        <dbReference type="ARBA" id="ARBA00022989"/>
    </source>
</evidence>
<name>M1N6Z2_9CLOT</name>
<protein>
    <recommendedName>
        <fullName evidence="7">GtrA/DPMS transmembrane domain-containing protein</fullName>
    </recommendedName>
</protein>
<keyword evidence="4 6" id="KW-1133">Transmembrane helix</keyword>
<dbReference type="InterPro" id="IPR051401">
    <property type="entry name" value="GtrA_CellWall_Glycosyl"/>
</dbReference>
<dbReference type="PANTHER" id="PTHR38459">
    <property type="entry name" value="PROPHAGE BACTOPRENOL-LINKED GLUCOSE TRANSLOCASE HOMOLOG"/>
    <property type="match status" value="1"/>
</dbReference>
<dbReference type="KEGG" id="csr:Cspa_c54120"/>
<reference evidence="8 9" key="1">
    <citation type="submission" date="2013-02" db="EMBL/GenBank/DDBJ databases">
        <title>Genome sequence of Clostridium saccharoperbutylacetonicum N1-4(HMT).</title>
        <authorList>
            <person name="Poehlein A."/>
            <person name="Daniel R."/>
        </authorList>
    </citation>
    <scope>NUCLEOTIDE SEQUENCE [LARGE SCALE GENOMIC DNA]</scope>
    <source>
        <strain evidence="9">N1-4(HMT)</strain>
    </source>
</reference>
<dbReference type="Proteomes" id="UP000011728">
    <property type="component" value="Chromosome"/>
</dbReference>
<dbReference type="PATRIC" id="fig|931276.5.peg.5467"/>
<dbReference type="AlphaFoldDB" id="M1N6Z2"/>
<dbReference type="InterPro" id="IPR007267">
    <property type="entry name" value="GtrA_DPMS_TM"/>
</dbReference>
<evidence type="ECO:0000313" key="8">
    <source>
        <dbReference type="EMBL" id="AGF59157.1"/>
    </source>
</evidence>
<evidence type="ECO:0000259" key="7">
    <source>
        <dbReference type="Pfam" id="PF04138"/>
    </source>
</evidence>
<dbReference type="HOGENOM" id="CLU_083873_4_1_9"/>
<feature type="transmembrane region" description="Helical" evidence="6">
    <location>
        <begin position="112"/>
        <end position="131"/>
    </location>
</feature>
<evidence type="ECO:0000256" key="3">
    <source>
        <dbReference type="ARBA" id="ARBA00022692"/>
    </source>
</evidence>
<dbReference type="GO" id="GO:0005886">
    <property type="term" value="C:plasma membrane"/>
    <property type="evidence" value="ECO:0007669"/>
    <property type="project" value="TreeGrafter"/>
</dbReference>